<dbReference type="AlphaFoldDB" id="A0A2X0MRF4"/>
<sequence>MRFCFRRSTSELFDIASNAAKPHKSVHAWGGASIKMKLGRTVSFGTTKDRSANFQLGHQLDHLLTSDECHPALFLYATPMANIFKRSPTRRRV</sequence>
<evidence type="ECO:0000313" key="1">
    <source>
        <dbReference type="EMBL" id="SGZ27774.1"/>
    </source>
</evidence>
<protein>
    <submittedName>
        <fullName evidence="1">BQ5605_C026g10185 protein</fullName>
    </submittedName>
</protein>
<name>A0A2X0MRF4_9BASI</name>
<dbReference type="EMBL" id="FQNC01000088">
    <property type="protein sequence ID" value="SGZ27774.1"/>
    <property type="molecule type" value="Genomic_DNA"/>
</dbReference>
<accession>A0A2X0MRF4</accession>
<organism evidence="1 2">
    <name type="scientific">Microbotryum silenes-dioicae</name>
    <dbReference type="NCBI Taxonomy" id="796604"/>
    <lineage>
        <taxon>Eukaryota</taxon>
        <taxon>Fungi</taxon>
        <taxon>Dikarya</taxon>
        <taxon>Basidiomycota</taxon>
        <taxon>Pucciniomycotina</taxon>
        <taxon>Microbotryomycetes</taxon>
        <taxon>Microbotryales</taxon>
        <taxon>Microbotryaceae</taxon>
        <taxon>Microbotryum</taxon>
    </lineage>
</organism>
<reference evidence="1 2" key="1">
    <citation type="submission" date="2016-11" db="EMBL/GenBank/DDBJ databases">
        <authorList>
            <person name="Jaros S."/>
            <person name="Januszkiewicz K."/>
            <person name="Wedrychowicz H."/>
        </authorList>
    </citation>
    <scope>NUCLEOTIDE SEQUENCE [LARGE SCALE GENOMIC DNA]</scope>
</reference>
<gene>
    <name evidence="1" type="primary">BQ5605_C026g10185</name>
    <name evidence="1" type="ORF">BQ5605_C026G10185</name>
</gene>
<keyword evidence="2" id="KW-1185">Reference proteome</keyword>
<proteinExistence type="predicted"/>
<evidence type="ECO:0000313" key="2">
    <source>
        <dbReference type="Proteomes" id="UP000249464"/>
    </source>
</evidence>
<dbReference type="Proteomes" id="UP000249464">
    <property type="component" value="Unassembled WGS sequence"/>
</dbReference>